<protein>
    <submittedName>
        <fullName evidence="1">Uncharacterized protein</fullName>
    </submittedName>
</protein>
<dbReference type="EMBL" id="MN739803">
    <property type="protein sequence ID" value="QHT26860.1"/>
    <property type="molecule type" value="Genomic_DNA"/>
</dbReference>
<sequence length="46" mass="5574">MNSFLDSTIENNFKFTWAIRNKLKKYIKDCKVNFTIIKFTKMNPIQ</sequence>
<reference evidence="1" key="1">
    <citation type="journal article" date="2020" name="Nature">
        <title>Giant virus diversity and host interactions through global metagenomics.</title>
        <authorList>
            <person name="Schulz F."/>
            <person name="Roux S."/>
            <person name="Paez-Espino D."/>
            <person name="Jungbluth S."/>
            <person name="Walsh D.A."/>
            <person name="Denef V.J."/>
            <person name="McMahon K.D."/>
            <person name="Konstantinidis K.T."/>
            <person name="Eloe-Fadrosh E.A."/>
            <person name="Kyrpides N.C."/>
            <person name="Woyke T."/>
        </authorList>
    </citation>
    <scope>NUCLEOTIDE SEQUENCE</scope>
    <source>
        <strain evidence="1">GVMAG-M-3300023179-2</strain>
    </source>
</reference>
<dbReference type="AlphaFoldDB" id="A0A6C0EEH6"/>
<organism evidence="1">
    <name type="scientific">viral metagenome</name>
    <dbReference type="NCBI Taxonomy" id="1070528"/>
    <lineage>
        <taxon>unclassified sequences</taxon>
        <taxon>metagenomes</taxon>
        <taxon>organismal metagenomes</taxon>
    </lineage>
</organism>
<evidence type="ECO:0000313" key="1">
    <source>
        <dbReference type="EMBL" id="QHT26860.1"/>
    </source>
</evidence>
<accession>A0A6C0EEH6</accession>
<proteinExistence type="predicted"/>
<name>A0A6C0EEH6_9ZZZZ</name>